<evidence type="ECO:0000256" key="1">
    <source>
        <dbReference type="SAM" id="SignalP"/>
    </source>
</evidence>
<feature type="non-terminal residue" evidence="3">
    <location>
        <position position="166"/>
    </location>
</feature>
<dbReference type="STRING" id="68775.A0A5C3LM43"/>
<dbReference type="OrthoDB" id="6770063at2759"/>
<dbReference type="Proteomes" id="UP000308652">
    <property type="component" value="Unassembled WGS sequence"/>
</dbReference>
<keyword evidence="1" id="KW-0732">Signal</keyword>
<reference evidence="3 4" key="1">
    <citation type="journal article" date="2019" name="Nat. Ecol. Evol.">
        <title>Megaphylogeny resolves global patterns of mushroom evolution.</title>
        <authorList>
            <person name="Varga T."/>
            <person name="Krizsan K."/>
            <person name="Foldi C."/>
            <person name="Dima B."/>
            <person name="Sanchez-Garcia M."/>
            <person name="Sanchez-Ramirez S."/>
            <person name="Szollosi G.J."/>
            <person name="Szarkandi J.G."/>
            <person name="Papp V."/>
            <person name="Albert L."/>
            <person name="Andreopoulos W."/>
            <person name="Angelini C."/>
            <person name="Antonin V."/>
            <person name="Barry K.W."/>
            <person name="Bougher N.L."/>
            <person name="Buchanan P."/>
            <person name="Buyck B."/>
            <person name="Bense V."/>
            <person name="Catcheside P."/>
            <person name="Chovatia M."/>
            <person name="Cooper J."/>
            <person name="Damon W."/>
            <person name="Desjardin D."/>
            <person name="Finy P."/>
            <person name="Geml J."/>
            <person name="Haridas S."/>
            <person name="Hughes K."/>
            <person name="Justo A."/>
            <person name="Karasinski D."/>
            <person name="Kautmanova I."/>
            <person name="Kiss B."/>
            <person name="Kocsube S."/>
            <person name="Kotiranta H."/>
            <person name="LaButti K.M."/>
            <person name="Lechner B.E."/>
            <person name="Liimatainen K."/>
            <person name="Lipzen A."/>
            <person name="Lukacs Z."/>
            <person name="Mihaltcheva S."/>
            <person name="Morgado L.N."/>
            <person name="Niskanen T."/>
            <person name="Noordeloos M.E."/>
            <person name="Ohm R.A."/>
            <person name="Ortiz-Santana B."/>
            <person name="Ovrebo C."/>
            <person name="Racz N."/>
            <person name="Riley R."/>
            <person name="Savchenko A."/>
            <person name="Shiryaev A."/>
            <person name="Soop K."/>
            <person name="Spirin V."/>
            <person name="Szebenyi C."/>
            <person name="Tomsovsky M."/>
            <person name="Tulloss R.E."/>
            <person name="Uehling J."/>
            <person name="Grigoriev I.V."/>
            <person name="Vagvolgyi C."/>
            <person name="Papp T."/>
            <person name="Martin F.M."/>
            <person name="Miettinen O."/>
            <person name="Hibbett D.S."/>
            <person name="Nagy L.G."/>
        </authorList>
    </citation>
    <scope>NUCLEOTIDE SEQUENCE [LARGE SCALE GENOMIC DNA]</scope>
    <source>
        <strain evidence="3 4">CBS 166.37</strain>
    </source>
</reference>
<dbReference type="PROSITE" id="PS50231">
    <property type="entry name" value="RICIN_B_LECTIN"/>
    <property type="match status" value="1"/>
</dbReference>
<sequence length="166" mass="17737">MMRSIIAQAASSFVLLAVYAAAQTPPFNGELLLEPGLNNGKCLTAASSSDGAVVTIQTCTGAAAQKWTFTGGSVKIFGNKCLDIMQGSTANDALLQIWTCTSANQNQQFYYTRDNRLVWTNHGKCMDLPSGNQADGTRIQLWGCSDGNVNQIWNTGYMASSLPPTS</sequence>
<evidence type="ECO:0000313" key="3">
    <source>
        <dbReference type="EMBL" id="TFK34239.1"/>
    </source>
</evidence>
<dbReference type="InterPro" id="IPR000772">
    <property type="entry name" value="Ricin_B_lectin"/>
</dbReference>
<evidence type="ECO:0000259" key="2">
    <source>
        <dbReference type="SMART" id="SM00458"/>
    </source>
</evidence>
<gene>
    <name evidence="3" type="ORF">BDQ12DRAFT_373420</name>
</gene>
<dbReference type="EMBL" id="ML213634">
    <property type="protein sequence ID" value="TFK34239.1"/>
    <property type="molecule type" value="Genomic_DNA"/>
</dbReference>
<evidence type="ECO:0000313" key="4">
    <source>
        <dbReference type="Proteomes" id="UP000308652"/>
    </source>
</evidence>
<proteinExistence type="predicted"/>
<dbReference type="CDD" id="cd00161">
    <property type="entry name" value="beta-trefoil_Ricin-like"/>
    <property type="match status" value="1"/>
</dbReference>
<dbReference type="GO" id="GO:0030246">
    <property type="term" value="F:carbohydrate binding"/>
    <property type="evidence" value="ECO:0007669"/>
    <property type="project" value="UniProtKB-KW"/>
</dbReference>
<feature type="chain" id="PRO_5022891332" evidence="1">
    <location>
        <begin position="23"/>
        <end position="166"/>
    </location>
</feature>
<dbReference type="Gene3D" id="2.80.10.50">
    <property type="match status" value="2"/>
</dbReference>
<dbReference type="AlphaFoldDB" id="A0A5C3LM43"/>
<accession>A0A5C3LM43</accession>
<dbReference type="InterPro" id="IPR035992">
    <property type="entry name" value="Ricin_B-like_lectins"/>
</dbReference>
<dbReference type="SMART" id="SM00458">
    <property type="entry name" value="RICIN"/>
    <property type="match status" value="1"/>
</dbReference>
<feature type="signal peptide" evidence="1">
    <location>
        <begin position="1"/>
        <end position="22"/>
    </location>
</feature>
<organism evidence="3 4">
    <name type="scientific">Crucibulum laeve</name>
    <dbReference type="NCBI Taxonomy" id="68775"/>
    <lineage>
        <taxon>Eukaryota</taxon>
        <taxon>Fungi</taxon>
        <taxon>Dikarya</taxon>
        <taxon>Basidiomycota</taxon>
        <taxon>Agaricomycotina</taxon>
        <taxon>Agaricomycetes</taxon>
        <taxon>Agaricomycetidae</taxon>
        <taxon>Agaricales</taxon>
        <taxon>Agaricineae</taxon>
        <taxon>Nidulariaceae</taxon>
        <taxon>Crucibulum</taxon>
    </lineage>
</organism>
<feature type="domain" description="Ricin B lectin" evidence="2">
    <location>
        <begin position="29"/>
        <end position="156"/>
    </location>
</feature>
<dbReference type="SUPFAM" id="SSF50370">
    <property type="entry name" value="Ricin B-like lectins"/>
    <property type="match status" value="1"/>
</dbReference>
<protein>
    <submittedName>
        <fullName evidence="3">Ricin B lectin domain-containing protein</fullName>
    </submittedName>
</protein>
<keyword evidence="3" id="KW-0430">Lectin</keyword>
<keyword evidence="4" id="KW-1185">Reference proteome</keyword>
<dbReference type="Pfam" id="PF00652">
    <property type="entry name" value="Ricin_B_lectin"/>
    <property type="match status" value="1"/>
</dbReference>
<name>A0A5C3LM43_9AGAR</name>